<evidence type="ECO:0000313" key="4">
    <source>
        <dbReference type="EMBL" id="KIO28024.1"/>
    </source>
</evidence>
<feature type="transmembrane region" description="Helical" evidence="2">
    <location>
        <begin position="232"/>
        <end position="256"/>
    </location>
</feature>
<proteinExistence type="predicted"/>
<reference evidence="4 5" key="1">
    <citation type="submission" date="2014-04" db="EMBL/GenBank/DDBJ databases">
        <authorList>
            <consortium name="DOE Joint Genome Institute"/>
            <person name="Kuo A."/>
            <person name="Girlanda M."/>
            <person name="Perotto S."/>
            <person name="Kohler A."/>
            <person name="Nagy L.G."/>
            <person name="Floudas D."/>
            <person name="Copeland A."/>
            <person name="Barry K.W."/>
            <person name="Cichocki N."/>
            <person name="Veneault-Fourrey C."/>
            <person name="LaButti K."/>
            <person name="Lindquist E.A."/>
            <person name="Lipzen A."/>
            <person name="Lundell T."/>
            <person name="Morin E."/>
            <person name="Murat C."/>
            <person name="Sun H."/>
            <person name="Tunlid A."/>
            <person name="Henrissat B."/>
            <person name="Grigoriev I.V."/>
            <person name="Hibbett D.S."/>
            <person name="Martin F."/>
            <person name="Nordberg H.P."/>
            <person name="Cantor M.N."/>
            <person name="Hua S.X."/>
        </authorList>
    </citation>
    <scope>NUCLEOTIDE SEQUENCE [LARGE SCALE GENOMIC DNA]</scope>
    <source>
        <strain evidence="4 5">MUT 4182</strain>
    </source>
</reference>
<evidence type="ECO:0000259" key="3">
    <source>
        <dbReference type="Pfam" id="PF20153"/>
    </source>
</evidence>
<keyword evidence="2" id="KW-0472">Membrane</keyword>
<evidence type="ECO:0000313" key="5">
    <source>
        <dbReference type="Proteomes" id="UP000054248"/>
    </source>
</evidence>
<reference evidence="5" key="2">
    <citation type="submission" date="2015-01" db="EMBL/GenBank/DDBJ databases">
        <title>Evolutionary Origins and Diversification of the Mycorrhizal Mutualists.</title>
        <authorList>
            <consortium name="DOE Joint Genome Institute"/>
            <consortium name="Mycorrhizal Genomics Consortium"/>
            <person name="Kohler A."/>
            <person name="Kuo A."/>
            <person name="Nagy L.G."/>
            <person name="Floudas D."/>
            <person name="Copeland A."/>
            <person name="Barry K.W."/>
            <person name="Cichocki N."/>
            <person name="Veneault-Fourrey C."/>
            <person name="LaButti K."/>
            <person name="Lindquist E.A."/>
            <person name="Lipzen A."/>
            <person name="Lundell T."/>
            <person name="Morin E."/>
            <person name="Murat C."/>
            <person name="Riley R."/>
            <person name="Ohm R."/>
            <person name="Sun H."/>
            <person name="Tunlid A."/>
            <person name="Henrissat B."/>
            <person name="Grigoriev I.V."/>
            <person name="Hibbett D.S."/>
            <person name="Martin F."/>
        </authorList>
    </citation>
    <scope>NUCLEOTIDE SEQUENCE [LARGE SCALE GENOMIC DNA]</scope>
    <source>
        <strain evidence="5">MUT 4182</strain>
    </source>
</reference>
<keyword evidence="2" id="KW-0812">Transmembrane</keyword>
<feature type="compositionally biased region" description="Pro residues" evidence="1">
    <location>
        <begin position="16"/>
        <end position="26"/>
    </location>
</feature>
<keyword evidence="5" id="KW-1185">Reference proteome</keyword>
<sequence length="788" mass="88750">MNSRSQKIASTRKTPGAPPFEIPNPPNEFGQDGGGFYGAYDELANEVDEDLVESLKGQLDGMLVFAGLFAGVNSAFLALTLPLLSSDPSDDTNALLAQNKALLAQNNAILLQLITGRNDTDTVPTESALPSTTFSPSPNTFITNLLFGLSLALAIMASFLAVLGRQWLVYYRKRGGGGPDRERWNQLKRFLGAKRWHLELILDDILPFLLQSALMIFCVSFIIYLHHLNPTLSLLVGIPMYVGLLILLGSAVCTLWDRFCPFHSPLSHLLRWAVKTAPFALRASRRAIVSGYKSIATRFLRNLRRITRTSNDTRDRESEAGDTADQTTRRLQLENSKPWLQTLAIGREEESEGRLQVITLQRAICTSDDPRTLLYAASNILGIGTADQMAQLWNNKNFPERFFDQFQKFHDRVLQLGGDQTKTASAMRLYCAAVAHGVLLLEIGWEDLTGFVAAIRMVQEISVWIPEEQLSNSSPSFIRATLAFTMFQFFTDSPSPKTVNNLYSHLSGYSDYLKHGDWRLFCLVSWAVANLTVTQRPSLNSLRKAYRGDFNEAVQTLQGACEVLVPECKEHVACERILSNMLQFSSQIIVDNAQSNVTMKQKSALSERWEQIMLNTAWERECQQEKFVLRLLHAIFLLTGDSTFNSISEELLDTITRYLLTLRIKYKVEPLAVYHEYIEVLQLFGPAIRGLLSRKPNASHVETFARSKRNLLRNTFNEMVSDAAGISLQIQQNARRIRDPDVRWCHLQREPLLVTTQYSLTSDPSTALRGSGYQRYPDILAPYPDTTE</sequence>
<dbReference type="AlphaFoldDB" id="A0A0C3QMF4"/>
<feature type="domain" description="DUF6535" evidence="3">
    <location>
        <begin position="39"/>
        <end position="226"/>
    </location>
</feature>
<evidence type="ECO:0000256" key="2">
    <source>
        <dbReference type="SAM" id="Phobius"/>
    </source>
</evidence>
<feature type="transmembrane region" description="Helical" evidence="2">
    <location>
        <begin position="205"/>
        <end position="226"/>
    </location>
</feature>
<dbReference type="Proteomes" id="UP000054248">
    <property type="component" value="Unassembled WGS sequence"/>
</dbReference>
<protein>
    <recommendedName>
        <fullName evidence="3">DUF6535 domain-containing protein</fullName>
    </recommendedName>
</protein>
<gene>
    <name evidence="4" type="ORF">M407DRAFT_22789</name>
</gene>
<dbReference type="HOGENOM" id="CLU_016402_1_0_1"/>
<dbReference type="OrthoDB" id="3252001at2759"/>
<accession>A0A0C3QMF4</accession>
<feature type="compositionally biased region" description="Polar residues" evidence="1">
    <location>
        <begin position="1"/>
        <end position="13"/>
    </location>
</feature>
<dbReference type="Pfam" id="PF20153">
    <property type="entry name" value="DUF6535"/>
    <property type="match status" value="1"/>
</dbReference>
<name>A0A0C3QMF4_9AGAM</name>
<feature type="transmembrane region" description="Helical" evidence="2">
    <location>
        <begin position="141"/>
        <end position="164"/>
    </location>
</feature>
<dbReference type="EMBL" id="KN823000">
    <property type="protein sequence ID" value="KIO28024.1"/>
    <property type="molecule type" value="Genomic_DNA"/>
</dbReference>
<dbReference type="InterPro" id="IPR045338">
    <property type="entry name" value="DUF6535"/>
</dbReference>
<feature type="region of interest" description="Disordered" evidence="1">
    <location>
        <begin position="1"/>
        <end position="35"/>
    </location>
</feature>
<dbReference type="STRING" id="1051891.A0A0C3QMF4"/>
<organism evidence="4 5">
    <name type="scientific">Tulasnella calospora MUT 4182</name>
    <dbReference type="NCBI Taxonomy" id="1051891"/>
    <lineage>
        <taxon>Eukaryota</taxon>
        <taxon>Fungi</taxon>
        <taxon>Dikarya</taxon>
        <taxon>Basidiomycota</taxon>
        <taxon>Agaricomycotina</taxon>
        <taxon>Agaricomycetes</taxon>
        <taxon>Cantharellales</taxon>
        <taxon>Tulasnellaceae</taxon>
        <taxon>Tulasnella</taxon>
    </lineage>
</organism>
<keyword evidence="2" id="KW-1133">Transmembrane helix</keyword>
<evidence type="ECO:0000256" key="1">
    <source>
        <dbReference type="SAM" id="MobiDB-lite"/>
    </source>
</evidence>